<keyword evidence="2" id="KW-0067">ATP-binding</keyword>
<dbReference type="Gene3D" id="3.30.1490.20">
    <property type="entry name" value="ATP-grasp fold, A domain"/>
    <property type="match status" value="1"/>
</dbReference>
<dbReference type="Proteomes" id="UP000595446">
    <property type="component" value="Chromosome"/>
</dbReference>
<dbReference type="Pfam" id="PF00391">
    <property type="entry name" value="PEP-utilizers"/>
    <property type="match status" value="1"/>
</dbReference>
<dbReference type="SUPFAM" id="SSF56059">
    <property type="entry name" value="Glutathione synthetase ATP-binding domain-like"/>
    <property type="match status" value="1"/>
</dbReference>
<dbReference type="SUPFAM" id="SSF52009">
    <property type="entry name" value="Phosphohistidine domain"/>
    <property type="match status" value="1"/>
</dbReference>
<dbReference type="Pfam" id="PF01326">
    <property type="entry name" value="PPDK_N"/>
    <property type="match status" value="1"/>
</dbReference>
<evidence type="ECO:0000259" key="5">
    <source>
        <dbReference type="Pfam" id="PF01326"/>
    </source>
</evidence>
<feature type="domain" description="Pyruvate phosphate dikinase AMP/ATP-binding" evidence="5">
    <location>
        <begin position="17"/>
        <end position="319"/>
    </location>
</feature>
<dbReference type="GO" id="GO:0016301">
    <property type="term" value="F:kinase activity"/>
    <property type="evidence" value="ECO:0007669"/>
    <property type="project" value="InterPro"/>
</dbReference>
<dbReference type="InterPro" id="IPR051549">
    <property type="entry name" value="PEP_Utilizing_Enz"/>
</dbReference>
<dbReference type="EMBL" id="AP024237">
    <property type="protein sequence ID" value="BCO36261.1"/>
    <property type="molecule type" value="Genomic_DNA"/>
</dbReference>
<dbReference type="FunFam" id="3.30.1490.20:FF:000010">
    <property type="entry name" value="Phosphoenolpyruvate synthase"/>
    <property type="match status" value="1"/>
</dbReference>
<accession>A0A7R7JHV5</accession>
<evidence type="ECO:0000256" key="2">
    <source>
        <dbReference type="ARBA" id="ARBA00022840"/>
    </source>
</evidence>
<dbReference type="AlphaFoldDB" id="A0A7R7JHV5"/>
<dbReference type="Gene3D" id="3.50.30.10">
    <property type="entry name" value="Phosphohistidine domain"/>
    <property type="match status" value="1"/>
</dbReference>
<dbReference type="InterPro" id="IPR013815">
    <property type="entry name" value="ATP_grasp_subdomain_1"/>
</dbReference>
<gene>
    <name evidence="6" type="ORF">MHEC_26940</name>
</gene>
<feature type="region of interest" description="Disordered" evidence="3">
    <location>
        <begin position="910"/>
        <end position="931"/>
    </location>
</feature>
<dbReference type="PANTHER" id="PTHR43615">
    <property type="entry name" value="PHOSPHOENOLPYRUVATE SYNTHASE-RELATED"/>
    <property type="match status" value="1"/>
</dbReference>
<evidence type="ECO:0008006" key="8">
    <source>
        <dbReference type="Google" id="ProtNLM"/>
    </source>
</evidence>
<evidence type="ECO:0000313" key="6">
    <source>
        <dbReference type="EMBL" id="BCO36261.1"/>
    </source>
</evidence>
<evidence type="ECO:0000313" key="7">
    <source>
        <dbReference type="Proteomes" id="UP000595446"/>
    </source>
</evidence>
<keyword evidence="1" id="KW-0547">Nucleotide-binding</keyword>
<dbReference type="Gene3D" id="3.30.470.20">
    <property type="entry name" value="ATP-grasp fold, B domain"/>
    <property type="match status" value="1"/>
</dbReference>
<dbReference type="InterPro" id="IPR002192">
    <property type="entry name" value="PPDK_AMP/ATP-bd"/>
</dbReference>
<dbReference type="GO" id="GO:0005524">
    <property type="term" value="F:ATP binding"/>
    <property type="evidence" value="ECO:0007669"/>
    <property type="project" value="UniProtKB-KW"/>
</dbReference>
<evidence type="ECO:0000256" key="1">
    <source>
        <dbReference type="ARBA" id="ARBA00022741"/>
    </source>
</evidence>
<evidence type="ECO:0000256" key="3">
    <source>
        <dbReference type="SAM" id="MobiDB-lite"/>
    </source>
</evidence>
<organism evidence="6 7">
    <name type="scientific">Mycobacterium heckeshornense</name>
    <dbReference type="NCBI Taxonomy" id="110505"/>
    <lineage>
        <taxon>Bacteria</taxon>
        <taxon>Bacillati</taxon>
        <taxon>Actinomycetota</taxon>
        <taxon>Actinomycetes</taxon>
        <taxon>Mycobacteriales</taxon>
        <taxon>Mycobacteriaceae</taxon>
        <taxon>Mycobacterium</taxon>
    </lineage>
</organism>
<protein>
    <recommendedName>
        <fullName evidence="8">Phosphoenolpyruvate synthase</fullName>
    </recommendedName>
</protein>
<dbReference type="RefSeq" id="WP_048893211.1">
    <property type="nucleotide sequence ID" value="NZ_AP024237.1"/>
</dbReference>
<keyword evidence="7" id="KW-1185">Reference proteome</keyword>
<name>A0A7R7JHV5_9MYCO</name>
<sequence>MTYVLRFNDEAADDHGRVGGKGANLAKLTQAGFDVPPGFTVITDAYAEFIAANQLDEAIASRLSALSWSDPAELEKTLEDVRNLILAAPLPDGVAVAVESAYADLGGDEPYVAVRSSGTAEDLADSSFAGLHDSFLDVKGREALLDAIKRCWASLWTARATSYRHDHGFDQSTVAIAVVIQTMVESDVSGVMFTGNPLTTATDEIVINASWGLGEAVVQGIVTPDEYTVRSRNGRVISHSIGEKLVRIVRDPAAASGTVTESVPEALQDARCLSDDEIAQLADLGRRIQTYYDGFPQDIEWALHDGWLYLLQSRPITGVEFSWDSDVDDTMYPPGMDDAEDTIWTRAFSDAVNTGAVTPLTFSCRYIHINTDGWGQAARIAGLDKLARTRLFKYHKGTFYYNTRWERQMIEKIGLPALRPMLLEWTAPNEREDILAAPFSYWDFLRFYLKVTVLERDKSPFTLPQRLETHWRTERAADIAGLSTDELRSLSDDELIRYTERMLSLELEYNYEFDVGFYIYFRDIMGLLGLILQHWYDGGDPRMVFGQLVAGSPVQTDTLKENLALWKFSEQIRGSEVLMETFQKHEGADFFTALEASEEGRDFLAEYHPWAEEYGHRGEADRDMIYPRRCEDPSLEYASFATFLNASGLDPEKTEAETNRRREKVYEEVLANIRRKPLGALKAEAFKILYNLMHKWIAARDNERQSPTDRIMMGFKRGFLEIGRRVHERGQLDEPDGFHYLSKQELYSVFNGHAVNRALINTKIPARKRNCERLLHGDVELPKFIHHGRAVDLETGAAADDDGRLRGTGNSPGVVTGTARVVPKLADVVKVQPGDILIAHATDPGWTPVFLLIKGVVTETGGLLSHASCIAREYGFPAVQMPKAMQLIPNGATITVNGNTGEISIVDEDGNAAGSDEGSPSAIAARVPLGS</sequence>
<dbReference type="OrthoDB" id="9765468at2"/>
<feature type="domain" description="PEP-utilising enzyme mobile" evidence="4">
    <location>
        <begin position="832"/>
        <end position="901"/>
    </location>
</feature>
<dbReference type="PANTHER" id="PTHR43615:SF1">
    <property type="entry name" value="PPDK_N DOMAIN-CONTAINING PROTEIN"/>
    <property type="match status" value="1"/>
</dbReference>
<dbReference type="InterPro" id="IPR036637">
    <property type="entry name" value="Phosphohistidine_dom_sf"/>
</dbReference>
<reference evidence="6 7" key="1">
    <citation type="submission" date="2020-12" db="EMBL/GenBank/DDBJ databases">
        <title>Complete genome sequence of Mycobacterium heckeshornense JCM 15655T, closely related to a pathogenic non-tuberculous mycobacterial species Mycobacterium xenopi.</title>
        <authorList>
            <person name="Yoshida M."/>
            <person name="Fukano H."/>
            <person name="Asakura T."/>
            <person name="Suzuki M."/>
            <person name="Hoshino Y."/>
        </authorList>
    </citation>
    <scope>NUCLEOTIDE SEQUENCE [LARGE SCALE GENOMIC DNA]</scope>
    <source>
        <strain evidence="6 7">JCM 15655</strain>
    </source>
</reference>
<evidence type="ECO:0000259" key="4">
    <source>
        <dbReference type="Pfam" id="PF00391"/>
    </source>
</evidence>
<proteinExistence type="predicted"/>
<dbReference type="InterPro" id="IPR008279">
    <property type="entry name" value="PEP-util_enz_mobile_dom"/>
</dbReference>